<evidence type="ECO:0000313" key="1">
    <source>
        <dbReference type="EMBL" id="KAJ8963415.1"/>
    </source>
</evidence>
<evidence type="ECO:0000313" key="2">
    <source>
        <dbReference type="Proteomes" id="UP001162162"/>
    </source>
</evidence>
<accession>A0AAV8ZHK6</accession>
<dbReference type="AlphaFoldDB" id="A0AAV8ZHK6"/>
<sequence length="142" mass="17227">MPTFITPIAYIKNKQQAWQKIDDKGWKPQELDAKEEINFFNTPQTSKKRMCEYDLFFSYAKAFPLWDQRKNRENRQFLRDIHENIFREEENKPIPVLTSLNYGRPCRVQYDEVETKYRRQTAISDFMRRQGGVIRVKEKRAV</sequence>
<dbReference type="InterPro" id="IPR027901">
    <property type="entry name" value="CFAP90"/>
</dbReference>
<protein>
    <submittedName>
        <fullName evidence="1">Uncharacterized protein</fullName>
    </submittedName>
</protein>
<name>A0AAV8ZHK6_9CUCU</name>
<dbReference type="Pfam" id="PF15074">
    <property type="entry name" value="CFAP90"/>
    <property type="match status" value="1"/>
</dbReference>
<keyword evidence="2" id="KW-1185">Reference proteome</keyword>
<proteinExistence type="predicted"/>
<reference evidence="1" key="1">
    <citation type="journal article" date="2023" name="Insect Mol. Biol.">
        <title>Genome sequencing provides insights into the evolution of gene families encoding plant cell wall-degrading enzymes in longhorned beetles.</title>
        <authorList>
            <person name="Shin N.R."/>
            <person name="Okamura Y."/>
            <person name="Kirsch R."/>
            <person name="Pauchet Y."/>
        </authorList>
    </citation>
    <scope>NUCLEOTIDE SEQUENCE</scope>
    <source>
        <strain evidence="1">AMC_N1</strain>
    </source>
</reference>
<gene>
    <name evidence="1" type="ORF">NQ318_018895</name>
</gene>
<organism evidence="1 2">
    <name type="scientific">Aromia moschata</name>
    <dbReference type="NCBI Taxonomy" id="1265417"/>
    <lineage>
        <taxon>Eukaryota</taxon>
        <taxon>Metazoa</taxon>
        <taxon>Ecdysozoa</taxon>
        <taxon>Arthropoda</taxon>
        <taxon>Hexapoda</taxon>
        <taxon>Insecta</taxon>
        <taxon>Pterygota</taxon>
        <taxon>Neoptera</taxon>
        <taxon>Endopterygota</taxon>
        <taxon>Coleoptera</taxon>
        <taxon>Polyphaga</taxon>
        <taxon>Cucujiformia</taxon>
        <taxon>Chrysomeloidea</taxon>
        <taxon>Cerambycidae</taxon>
        <taxon>Cerambycinae</taxon>
        <taxon>Callichromatini</taxon>
        <taxon>Aromia</taxon>
    </lineage>
</organism>
<comment type="caution">
    <text evidence="1">The sequence shown here is derived from an EMBL/GenBank/DDBJ whole genome shotgun (WGS) entry which is preliminary data.</text>
</comment>
<dbReference type="Proteomes" id="UP001162162">
    <property type="component" value="Unassembled WGS sequence"/>
</dbReference>
<dbReference type="EMBL" id="JAPWTK010000001">
    <property type="protein sequence ID" value="KAJ8963415.1"/>
    <property type="molecule type" value="Genomic_DNA"/>
</dbReference>